<keyword evidence="3" id="KW-1185">Reference proteome</keyword>
<sequence length="183" mass="20965">MPRKLLIGLCGFCADTQIPELVNHVNCPKCNYNKTSRFSQSRRRQPDKDPPGNPVRLQGRPQVAANERILLSVVRHLEDDQNSWPSQVTLQMAKVTATWTYDFFIWRCRIANLFAAMRVIRHPPRRYYQKPVKFSADRHASVMEQSAARWSGVTCRSAVLGGTSIFLRILGPPEGNCRRLDSR</sequence>
<evidence type="ECO:0000313" key="3">
    <source>
        <dbReference type="Proteomes" id="UP000799421"/>
    </source>
</evidence>
<dbReference type="AlphaFoldDB" id="A0A6A7C6S8"/>
<evidence type="ECO:0000313" key="2">
    <source>
        <dbReference type="EMBL" id="KAF2862769.1"/>
    </source>
</evidence>
<evidence type="ECO:0000256" key="1">
    <source>
        <dbReference type="SAM" id="MobiDB-lite"/>
    </source>
</evidence>
<name>A0A6A7C6S8_9PEZI</name>
<accession>A0A6A7C6S8</accession>
<gene>
    <name evidence="2" type="ORF">K470DRAFT_268724</name>
</gene>
<dbReference type="EMBL" id="MU005964">
    <property type="protein sequence ID" value="KAF2862769.1"/>
    <property type="molecule type" value="Genomic_DNA"/>
</dbReference>
<dbReference type="Proteomes" id="UP000799421">
    <property type="component" value="Unassembled WGS sequence"/>
</dbReference>
<proteinExistence type="predicted"/>
<reference evidence="2" key="1">
    <citation type="journal article" date="2020" name="Stud. Mycol.">
        <title>101 Dothideomycetes genomes: a test case for predicting lifestyles and emergence of pathogens.</title>
        <authorList>
            <person name="Haridas S."/>
            <person name="Albert R."/>
            <person name="Binder M."/>
            <person name="Bloem J."/>
            <person name="Labutti K."/>
            <person name="Salamov A."/>
            <person name="Andreopoulos B."/>
            <person name="Baker S."/>
            <person name="Barry K."/>
            <person name="Bills G."/>
            <person name="Bluhm B."/>
            <person name="Cannon C."/>
            <person name="Castanera R."/>
            <person name="Culley D."/>
            <person name="Daum C."/>
            <person name="Ezra D."/>
            <person name="Gonzalez J."/>
            <person name="Henrissat B."/>
            <person name="Kuo A."/>
            <person name="Liang C."/>
            <person name="Lipzen A."/>
            <person name="Lutzoni F."/>
            <person name="Magnuson J."/>
            <person name="Mondo S."/>
            <person name="Nolan M."/>
            <person name="Ohm R."/>
            <person name="Pangilinan J."/>
            <person name="Park H.-J."/>
            <person name="Ramirez L."/>
            <person name="Alfaro M."/>
            <person name="Sun H."/>
            <person name="Tritt A."/>
            <person name="Yoshinaga Y."/>
            <person name="Zwiers L.-H."/>
            <person name="Turgeon B."/>
            <person name="Goodwin S."/>
            <person name="Spatafora J."/>
            <person name="Crous P."/>
            <person name="Grigoriev I."/>
        </authorList>
    </citation>
    <scope>NUCLEOTIDE SEQUENCE</scope>
    <source>
        <strain evidence="2">CBS 480.64</strain>
    </source>
</reference>
<feature type="region of interest" description="Disordered" evidence="1">
    <location>
        <begin position="36"/>
        <end position="59"/>
    </location>
</feature>
<organism evidence="2 3">
    <name type="scientific">Piedraia hortae CBS 480.64</name>
    <dbReference type="NCBI Taxonomy" id="1314780"/>
    <lineage>
        <taxon>Eukaryota</taxon>
        <taxon>Fungi</taxon>
        <taxon>Dikarya</taxon>
        <taxon>Ascomycota</taxon>
        <taxon>Pezizomycotina</taxon>
        <taxon>Dothideomycetes</taxon>
        <taxon>Dothideomycetidae</taxon>
        <taxon>Capnodiales</taxon>
        <taxon>Piedraiaceae</taxon>
        <taxon>Piedraia</taxon>
    </lineage>
</organism>
<protein>
    <submittedName>
        <fullName evidence="2">Uncharacterized protein</fullName>
    </submittedName>
</protein>